<dbReference type="InterPro" id="IPR036866">
    <property type="entry name" value="RibonucZ/Hydroxyglut_hydro"/>
</dbReference>
<reference evidence="2 3" key="1">
    <citation type="journal article" date="2016" name="Genome Announc.">
        <title>Draft Genome Sequence of the Rumen Methanogen Methanobrevibacter olleyae YLM1.</title>
        <authorList>
            <person name="Kelly W.J."/>
            <person name="Li D."/>
            <person name="Lambie S.C."/>
            <person name="Cox F."/>
            <person name="Attwood G.T."/>
            <person name="Altermann E."/>
            <person name="Leahy S.C."/>
        </authorList>
    </citation>
    <scope>NUCLEOTIDE SEQUENCE [LARGE SCALE GENOMIC DNA]</scope>
    <source>
        <strain evidence="2 3">YLM1</strain>
    </source>
</reference>
<name>A0A126R2Y4_METOL</name>
<dbReference type="SMART" id="SM00849">
    <property type="entry name" value="Lactamase_B"/>
    <property type="match status" value="1"/>
</dbReference>
<dbReference type="STRING" id="294671.YLM1_1468"/>
<dbReference type="PATRIC" id="fig|294671.3.peg.1529"/>
<dbReference type="CDD" id="cd06262">
    <property type="entry name" value="metallo-hydrolase-like_MBL-fold"/>
    <property type="match status" value="1"/>
</dbReference>
<sequence>MEKINNVYCIEGLMADSNSYLIDNTDSGSEYNYILVDTGTGETKGYLYSILKEIGIDPEDIDLIVNTHCHFDHVGGNDFFPSGKVAIHKEDANSLRDPSSKLTVSSLFGSQIRRHDVDIELEEGDKIANFEVLHTPGHSEGGLSLWDGEILICGDTIFANGGIGRMDIGGNPRDMKESLMRLKELDVEYLLPGHGPWVNNGKEHIKMSCMNMGIM</sequence>
<dbReference type="PANTHER" id="PTHR42951">
    <property type="entry name" value="METALLO-BETA-LACTAMASE DOMAIN-CONTAINING"/>
    <property type="match status" value="1"/>
</dbReference>
<organism evidence="2 3">
    <name type="scientific">Methanobrevibacter olleyae</name>
    <dbReference type="NCBI Taxonomy" id="294671"/>
    <lineage>
        <taxon>Archaea</taxon>
        <taxon>Methanobacteriati</taxon>
        <taxon>Methanobacteriota</taxon>
        <taxon>Methanomada group</taxon>
        <taxon>Methanobacteria</taxon>
        <taxon>Methanobacteriales</taxon>
        <taxon>Methanobacteriaceae</taxon>
        <taxon>Methanobrevibacter</taxon>
    </lineage>
</organism>
<dbReference type="PANTHER" id="PTHR42951:SF17">
    <property type="entry name" value="METALLO-BETA-LACTAMASE DOMAIN-CONTAINING PROTEIN"/>
    <property type="match status" value="1"/>
</dbReference>
<proteinExistence type="predicted"/>
<evidence type="ECO:0000259" key="1">
    <source>
        <dbReference type="SMART" id="SM00849"/>
    </source>
</evidence>
<dbReference type="InterPro" id="IPR001279">
    <property type="entry name" value="Metallo-B-lactamas"/>
</dbReference>
<accession>A0A126R2Y4</accession>
<dbReference type="InterPro" id="IPR050855">
    <property type="entry name" value="NDM-1-like"/>
</dbReference>
<dbReference type="Gene3D" id="3.60.15.10">
    <property type="entry name" value="Ribonuclease Z/Hydroxyacylglutathione hydrolase-like"/>
    <property type="match status" value="1"/>
</dbReference>
<gene>
    <name evidence="2" type="ORF">YLM1_1468</name>
</gene>
<dbReference type="Pfam" id="PF00753">
    <property type="entry name" value="Lactamase_B"/>
    <property type="match status" value="1"/>
</dbReference>
<dbReference type="RefSeq" id="WP_067147941.1">
    <property type="nucleotide sequence ID" value="NZ_CP014265.1"/>
</dbReference>
<keyword evidence="3" id="KW-1185">Reference proteome</keyword>
<evidence type="ECO:0000313" key="3">
    <source>
        <dbReference type="Proteomes" id="UP000066376"/>
    </source>
</evidence>
<dbReference type="KEGG" id="mol:YLM1_1468"/>
<feature type="domain" description="Metallo-beta-lactamase" evidence="1">
    <location>
        <begin position="16"/>
        <end position="194"/>
    </location>
</feature>
<dbReference type="SUPFAM" id="SSF56281">
    <property type="entry name" value="Metallo-hydrolase/oxidoreductase"/>
    <property type="match status" value="1"/>
</dbReference>
<dbReference type="Proteomes" id="UP000066376">
    <property type="component" value="Chromosome"/>
</dbReference>
<dbReference type="GeneID" id="28489779"/>
<evidence type="ECO:0000313" key="2">
    <source>
        <dbReference type="EMBL" id="AMK16025.1"/>
    </source>
</evidence>
<dbReference type="AlphaFoldDB" id="A0A126R2Y4"/>
<dbReference type="EMBL" id="CP014265">
    <property type="protein sequence ID" value="AMK16025.1"/>
    <property type="molecule type" value="Genomic_DNA"/>
</dbReference>
<reference evidence="3" key="2">
    <citation type="submission" date="2016-02" db="EMBL/GenBank/DDBJ databases">
        <title>The draft genome sequence of the rumen methanogen Methanobrevibacter olleyae YLM1.</title>
        <authorList>
            <consortium name="New Zealand Agricultural Greenhouse Gas Research Centre/Pastoral Greenhouse Gas Research Consortium"/>
            <person name="Kelly W.J."/>
            <person name="Li D."/>
            <person name="Lambie S.C."/>
            <person name="Attwood G.T."/>
            <person name="Altermann E."/>
            <person name="Leahy S.C."/>
        </authorList>
    </citation>
    <scope>NUCLEOTIDE SEQUENCE [LARGE SCALE GENOMIC DNA]</scope>
    <source>
        <strain evidence="3">YLM1</strain>
    </source>
</reference>
<protein>
    <submittedName>
        <fullName evidence="2">Metallo-beta-lactamase superfamily protein</fullName>
    </submittedName>
</protein>